<evidence type="ECO:0000313" key="1">
    <source>
        <dbReference type="EMBL" id="UUO65180.1"/>
    </source>
</evidence>
<dbReference type="EMBL" id="CP028989">
    <property type="protein sequence ID" value="UUO65180.1"/>
    <property type="molecule type" value="Genomic_DNA"/>
</dbReference>
<dbReference type="Proteomes" id="UP001058872">
    <property type="component" value="Chromosome"/>
</dbReference>
<organism evidence="1 2">
    <name type="scientific">Bradyrhizobium betae</name>
    <dbReference type="NCBI Taxonomy" id="244734"/>
    <lineage>
        <taxon>Bacteria</taxon>
        <taxon>Pseudomonadati</taxon>
        <taxon>Pseudomonadota</taxon>
        <taxon>Alphaproteobacteria</taxon>
        <taxon>Hyphomicrobiales</taxon>
        <taxon>Nitrobacteraceae</taxon>
        <taxon>Bradyrhizobium</taxon>
    </lineage>
</organism>
<reference evidence="1" key="1">
    <citation type="submission" date="2018-04" db="EMBL/GenBank/DDBJ databases">
        <title>Genomes of Endosymbiotic and Endophytic Bradyrhizobium Publication status.</title>
        <authorList>
            <person name="Guha S."/>
            <person name="Jorrin B."/>
            <person name="Sarkar M."/>
            <person name="Poole P.S."/>
            <person name="DasGupta M."/>
        </authorList>
    </citation>
    <scope>NUCLEOTIDE SEQUENCE</scope>
    <source>
        <strain evidence="1">WBOS16</strain>
    </source>
</reference>
<protein>
    <submittedName>
        <fullName evidence="1">Uncharacterized protein</fullName>
    </submittedName>
</protein>
<gene>
    <name evidence="1" type="ORF">DCM83_08095</name>
</gene>
<dbReference type="AlphaFoldDB" id="A0AAE9N9X9"/>
<dbReference type="RefSeq" id="WP_257178680.1">
    <property type="nucleotide sequence ID" value="NZ_CP028989.1"/>
</dbReference>
<evidence type="ECO:0000313" key="2">
    <source>
        <dbReference type="Proteomes" id="UP001058872"/>
    </source>
</evidence>
<sequence>MIEYSAEIVKRLKILRKLDFPPAGPNWVRFIFDDVRPTAKAILSFAKGQPAFGYQPGYRAIKDRLELGIGLDAAIKVAASKGAPAGRVQNKQLVEAFFDYDETRRYSSSNPIEFEKEFFRVSRDVLVPVAPLSIIREKGKFVPLFVCGWANNPLRLLQRRLLMTVYEDAFFSLTDYQASPGEVLFFPQSEARKQEEANENCREIELWRRGDYDLLSKAELSDCVEIFALAREQARSILQSEIDELRNRMKAENAVDEVGPSLEDLFHKK</sequence>
<accession>A0AAE9N9X9</accession>
<name>A0AAE9N9X9_9BRAD</name>
<proteinExistence type="predicted"/>